<evidence type="ECO:0000256" key="4">
    <source>
        <dbReference type="ARBA" id="ARBA00023004"/>
    </source>
</evidence>
<dbReference type="SUPFAM" id="SSF48264">
    <property type="entry name" value="Cytochrome P450"/>
    <property type="match status" value="1"/>
</dbReference>
<organism evidence="6">
    <name type="scientific">Oryza brachyantha</name>
    <name type="common">malo sina</name>
    <dbReference type="NCBI Taxonomy" id="4533"/>
    <lineage>
        <taxon>Eukaryota</taxon>
        <taxon>Viridiplantae</taxon>
        <taxon>Streptophyta</taxon>
        <taxon>Embryophyta</taxon>
        <taxon>Tracheophyta</taxon>
        <taxon>Spermatophyta</taxon>
        <taxon>Magnoliopsida</taxon>
        <taxon>Liliopsida</taxon>
        <taxon>Poales</taxon>
        <taxon>Poaceae</taxon>
        <taxon>BOP clade</taxon>
        <taxon>Oryzoideae</taxon>
        <taxon>Oryzeae</taxon>
        <taxon>Oryzinae</taxon>
        <taxon>Oryza</taxon>
    </lineage>
</organism>
<comment type="similarity">
    <text evidence="1">Belongs to the cytochrome P450 family.</text>
</comment>
<name>J3N7X4_ORYBR</name>
<keyword evidence="4" id="KW-0408">Iron</keyword>
<dbReference type="InterPro" id="IPR036396">
    <property type="entry name" value="Cyt_P450_sf"/>
</dbReference>
<protein>
    <submittedName>
        <fullName evidence="6">Uncharacterized protein</fullName>
    </submittedName>
</protein>
<dbReference type="GO" id="GO:0016705">
    <property type="term" value="F:oxidoreductase activity, acting on paired donors, with incorporation or reduction of molecular oxygen"/>
    <property type="evidence" value="ECO:0007669"/>
    <property type="project" value="InterPro"/>
</dbReference>
<accession>J3N7X4</accession>
<dbReference type="HOGENOM" id="CLU_1930764_0_0_1"/>
<dbReference type="GO" id="GO:0020037">
    <property type="term" value="F:heme binding"/>
    <property type="evidence" value="ECO:0007669"/>
    <property type="project" value="InterPro"/>
</dbReference>
<evidence type="ECO:0000256" key="1">
    <source>
        <dbReference type="ARBA" id="ARBA00010617"/>
    </source>
</evidence>
<dbReference type="Gramene" id="OB11G19100.1">
    <property type="protein sequence ID" value="OB11G19100.1"/>
    <property type="gene ID" value="OB11G19100"/>
</dbReference>
<evidence type="ECO:0000313" key="6">
    <source>
        <dbReference type="EnsemblPlants" id="OB11G19100.1"/>
    </source>
</evidence>
<reference evidence="6" key="1">
    <citation type="journal article" date="2013" name="Nat. Commun.">
        <title>Whole-genome sequencing of Oryza brachyantha reveals mechanisms underlying Oryza genome evolution.</title>
        <authorList>
            <person name="Chen J."/>
            <person name="Huang Q."/>
            <person name="Gao D."/>
            <person name="Wang J."/>
            <person name="Lang Y."/>
            <person name="Liu T."/>
            <person name="Li B."/>
            <person name="Bai Z."/>
            <person name="Luis Goicoechea J."/>
            <person name="Liang C."/>
            <person name="Chen C."/>
            <person name="Zhang W."/>
            <person name="Sun S."/>
            <person name="Liao Y."/>
            <person name="Zhang X."/>
            <person name="Yang L."/>
            <person name="Song C."/>
            <person name="Wang M."/>
            <person name="Shi J."/>
            <person name="Liu G."/>
            <person name="Liu J."/>
            <person name="Zhou H."/>
            <person name="Zhou W."/>
            <person name="Yu Q."/>
            <person name="An N."/>
            <person name="Chen Y."/>
            <person name="Cai Q."/>
            <person name="Wang B."/>
            <person name="Liu B."/>
            <person name="Min J."/>
            <person name="Huang Y."/>
            <person name="Wu H."/>
            <person name="Li Z."/>
            <person name="Zhang Y."/>
            <person name="Yin Y."/>
            <person name="Song W."/>
            <person name="Jiang J."/>
            <person name="Jackson S.A."/>
            <person name="Wing R.A."/>
            <person name="Wang J."/>
            <person name="Chen M."/>
        </authorList>
    </citation>
    <scope>NUCLEOTIDE SEQUENCE [LARGE SCALE GENOMIC DNA]</scope>
    <source>
        <strain evidence="6">cv. IRGC 101232</strain>
    </source>
</reference>
<dbReference type="PANTHER" id="PTHR24296">
    <property type="entry name" value="CYTOCHROME P450"/>
    <property type="match status" value="1"/>
</dbReference>
<dbReference type="EnsemblPlants" id="OB11G19100.1">
    <property type="protein sequence ID" value="OB11G19100.1"/>
    <property type="gene ID" value="OB11G19100"/>
</dbReference>
<dbReference type="GO" id="GO:0005506">
    <property type="term" value="F:iron ion binding"/>
    <property type="evidence" value="ECO:0007669"/>
    <property type="project" value="InterPro"/>
</dbReference>
<keyword evidence="7" id="KW-1185">Reference proteome</keyword>
<dbReference type="Gene3D" id="1.10.630.10">
    <property type="entry name" value="Cytochrome P450"/>
    <property type="match status" value="1"/>
</dbReference>
<keyword evidence="3" id="KW-0560">Oxidoreductase</keyword>
<feature type="region of interest" description="Disordered" evidence="5">
    <location>
        <begin position="95"/>
        <end position="131"/>
    </location>
</feature>
<evidence type="ECO:0000256" key="3">
    <source>
        <dbReference type="ARBA" id="ARBA00023002"/>
    </source>
</evidence>
<dbReference type="GO" id="GO:0004497">
    <property type="term" value="F:monooxygenase activity"/>
    <property type="evidence" value="ECO:0007669"/>
    <property type="project" value="InterPro"/>
</dbReference>
<dbReference type="eggNOG" id="KOG0157">
    <property type="taxonomic scope" value="Eukaryota"/>
</dbReference>
<evidence type="ECO:0000313" key="7">
    <source>
        <dbReference type="Proteomes" id="UP000006038"/>
    </source>
</evidence>
<evidence type="ECO:0000256" key="2">
    <source>
        <dbReference type="ARBA" id="ARBA00022723"/>
    </source>
</evidence>
<keyword evidence="2" id="KW-0479">Metal-binding</keyword>
<dbReference type="Proteomes" id="UP000006038">
    <property type="component" value="Chromosome 11"/>
</dbReference>
<feature type="compositionally biased region" description="Low complexity" evidence="5">
    <location>
        <begin position="107"/>
        <end position="122"/>
    </location>
</feature>
<evidence type="ECO:0000256" key="5">
    <source>
        <dbReference type="SAM" id="MobiDB-lite"/>
    </source>
</evidence>
<sequence length="131" mass="14317">MRGAAASPLLWKMKRLLNIGSETEIKKAIRLINGLAAAMIQEHQKLGVGSSHDLLSRFMASAGDAHGAAEDKFLRDIVVSFLLAGRDIRAHDALRAPVQAPRPFRRSPTPLLEPSAPSSSSPPQLPSYRRW</sequence>
<dbReference type="AlphaFoldDB" id="J3N7X4"/>
<reference evidence="6" key="2">
    <citation type="submission" date="2013-04" db="UniProtKB">
        <authorList>
            <consortium name="EnsemblPlants"/>
        </authorList>
    </citation>
    <scope>IDENTIFICATION</scope>
</reference>
<proteinExistence type="inferred from homology"/>